<dbReference type="Proteomes" id="UP000586254">
    <property type="component" value="Unassembled WGS sequence"/>
</dbReference>
<organism evidence="1 2">
    <name type="scientific">Eubacterium callanderi</name>
    <dbReference type="NCBI Taxonomy" id="53442"/>
    <lineage>
        <taxon>Bacteria</taxon>
        <taxon>Bacillati</taxon>
        <taxon>Bacillota</taxon>
        <taxon>Clostridia</taxon>
        <taxon>Eubacteriales</taxon>
        <taxon>Eubacteriaceae</taxon>
        <taxon>Eubacterium</taxon>
    </lineage>
</organism>
<evidence type="ECO:0000313" key="2">
    <source>
        <dbReference type="Proteomes" id="UP000586254"/>
    </source>
</evidence>
<gene>
    <name evidence="1" type="ORF">H0N91_03325</name>
</gene>
<proteinExistence type="predicted"/>
<name>A0A853JIN7_9FIRM</name>
<protein>
    <submittedName>
        <fullName evidence="1">HAD family phosphatase</fullName>
    </submittedName>
</protein>
<dbReference type="Gene3D" id="1.10.150.240">
    <property type="entry name" value="Putative phosphatase, domain 2"/>
    <property type="match status" value="1"/>
</dbReference>
<dbReference type="PRINTS" id="PR00413">
    <property type="entry name" value="HADHALOGNASE"/>
</dbReference>
<dbReference type="PANTHER" id="PTHR18901:SF38">
    <property type="entry name" value="PSEUDOURIDINE-5'-PHOSPHATASE"/>
    <property type="match status" value="1"/>
</dbReference>
<dbReference type="Gene3D" id="3.40.50.1000">
    <property type="entry name" value="HAD superfamily/HAD-like"/>
    <property type="match status" value="1"/>
</dbReference>
<dbReference type="SFLD" id="SFLDS00003">
    <property type="entry name" value="Haloacid_Dehalogenase"/>
    <property type="match status" value="1"/>
</dbReference>
<dbReference type="CDD" id="cd07505">
    <property type="entry name" value="HAD_BPGM-like"/>
    <property type="match status" value="1"/>
</dbReference>
<dbReference type="NCBIfam" id="TIGR01549">
    <property type="entry name" value="HAD-SF-IA-v1"/>
    <property type="match status" value="1"/>
</dbReference>
<dbReference type="PANTHER" id="PTHR18901">
    <property type="entry name" value="2-DEOXYGLUCOSE-6-PHOSPHATE PHOSPHATASE 2"/>
    <property type="match status" value="1"/>
</dbReference>
<reference evidence="1 2" key="1">
    <citation type="submission" date="2020-07" db="EMBL/GenBank/DDBJ databases">
        <title>Organ Donor 1.</title>
        <authorList>
            <person name="Marsh A.J."/>
            <person name="Azcarate-Peril M.A."/>
        </authorList>
    </citation>
    <scope>NUCLEOTIDE SEQUENCE [LARGE SCALE GENOMIC DNA]</scope>
    <source>
        <strain evidence="1 2">AMC0717</strain>
    </source>
</reference>
<dbReference type="RefSeq" id="WP_180492935.1">
    <property type="nucleotide sequence ID" value="NZ_JACCKS010000003.1"/>
</dbReference>
<comment type="caution">
    <text evidence="1">The sequence shown here is derived from an EMBL/GenBank/DDBJ whole genome shotgun (WGS) entry which is preliminary data.</text>
</comment>
<dbReference type="SUPFAM" id="SSF56784">
    <property type="entry name" value="HAD-like"/>
    <property type="match status" value="1"/>
</dbReference>
<dbReference type="Pfam" id="PF13419">
    <property type="entry name" value="HAD_2"/>
    <property type="match status" value="1"/>
</dbReference>
<dbReference type="NCBIfam" id="TIGR01509">
    <property type="entry name" value="HAD-SF-IA-v3"/>
    <property type="match status" value="1"/>
</dbReference>
<dbReference type="InterPro" id="IPR023198">
    <property type="entry name" value="PGP-like_dom2"/>
</dbReference>
<dbReference type="AlphaFoldDB" id="A0A853JIN7"/>
<dbReference type="InterPro" id="IPR036412">
    <property type="entry name" value="HAD-like_sf"/>
</dbReference>
<sequence length="227" mass="26044">MGFQAVIFDMDGVLIDSEPFYLKERYKFIKNKNPSISIEKLFPVVGLSTEDAWKYIASIVHNGQSWEELLKEYTPIAETAYLKADYKKLLRGDVLETLQNLSEQGYRLGVASANSQILIRRILKQTDAFSFLDVIISGEECRENKPAPDIYLKAAEELGICRSKCFVVEDSFCGIMAAKRANMTVAALSDKRFSFQQERADYQINTIYEIIKILRKVDENENSYFEQ</sequence>
<dbReference type="InterPro" id="IPR023214">
    <property type="entry name" value="HAD_sf"/>
</dbReference>
<dbReference type="EMBL" id="JACCKS010000003">
    <property type="protein sequence ID" value="NZA37196.1"/>
    <property type="molecule type" value="Genomic_DNA"/>
</dbReference>
<dbReference type="SFLD" id="SFLDG01129">
    <property type="entry name" value="C1.5:_HAD__Beta-PGM__Phosphata"/>
    <property type="match status" value="1"/>
</dbReference>
<dbReference type="SFLD" id="SFLDG01135">
    <property type="entry name" value="C1.5.6:_HAD__Beta-PGM__Phospha"/>
    <property type="match status" value="1"/>
</dbReference>
<dbReference type="InterPro" id="IPR041492">
    <property type="entry name" value="HAD_2"/>
</dbReference>
<evidence type="ECO:0000313" key="1">
    <source>
        <dbReference type="EMBL" id="NZA37196.1"/>
    </source>
</evidence>
<dbReference type="InterPro" id="IPR006439">
    <property type="entry name" value="HAD-SF_hydro_IA"/>
</dbReference>
<accession>A0A853JIN7</accession>